<dbReference type="SMART" id="SM00900">
    <property type="entry name" value="FMN_bind"/>
    <property type="match status" value="1"/>
</dbReference>
<dbReference type="Proteomes" id="UP000286976">
    <property type="component" value="Unassembled WGS sequence"/>
</dbReference>
<evidence type="ECO:0000256" key="2">
    <source>
        <dbReference type="ARBA" id="ARBA00022553"/>
    </source>
</evidence>
<keyword evidence="2 6" id="KW-0597">Phosphoprotein</keyword>
<comment type="caution">
    <text evidence="8">The sequence shown here is derived from an EMBL/GenBank/DDBJ whole genome shotgun (WGS) entry which is preliminary data.</text>
</comment>
<keyword evidence="6" id="KW-1133">Transmembrane helix</keyword>
<dbReference type="GO" id="GO:0009055">
    <property type="term" value="F:electron transfer activity"/>
    <property type="evidence" value="ECO:0007669"/>
    <property type="project" value="InterPro"/>
</dbReference>
<dbReference type="GO" id="GO:0005886">
    <property type="term" value="C:plasma membrane"/>
    <property type="evidence" value="ECO:0007669"/>
    <property type="project" value="UniProtKB-SubCell"/>
</dbReference>
<evidence type="ECO:0000256" key="4">
    <source>
        <dbReference type="ARBA" id="ARBA00022643"/>
    </source>
</evidence>
<keyword evidence="6" id="KW-0997">Cell inner membrane</keyword>
<reference evidence="8 9" key="1">
    <citation type="journal article" date="2011" name="Front. Microbiol.">
        <title>Genomic signatures of strain selection and enhancement in Bacillus atrophaeus var. globigii, a historical biowarfare simulant.</title>
        <authorList>
            <person name="Gibbons H.S."/>
            <person name="Broomall S.M."/>
            <person name="McNew L.A."/>
            <person name="Daligault H."/>
            <person name="Chapman C."/>
            <person name="Bruce D."/>
            <person name="Karavis M."/>
            <person name="Krepps M."/>
            <person name="McGregor P.A."/>
            <person name="Hong C."/>
            <person name="Park K.H."/>
            <person name="Akmal A."/>
            <person name="Feldman A."/>
            <person name="Lin J.S."/>
            <person name="Chang W.E."/>
            <person name="Higgs B.W."/>
            <person name="Demirev P."/>
            <person name="Lindquist J."/>
            <person name="Liem A."/>
            <person name="Fochler E."/>
            <person name="Read T.D."/>
            <person name="Tapia R."/>
            <person name="Johnson S."/>
            <person name="Bishop-Lilly K.A."/>
            <person name="Detter C."/>
            <person name="Han C."/>
            <person name="Sozhamannan S."/>
            <person name="Rosenzweig C.N."/>
            <person name="Skowronski E.W."/>
        </authorList>
    </citation>
    <scope>NUCLEOTIDE SEQUENCE [LARGE SCALE GENOMIC DNA]</scope>
    <source>
        <strain evidence="8 9">AIT1</strain>
    </source>
</reference>
<keyword evidence="6" id="KW-0472">Membrane</keyword>
<dbReference type="GO" id="GO:0010181">
    <property type="term" value="F:FMN binding"/>
    <property type="evidence" value="ECO:0007669"/>
    <property type="project" value="InterPro"/>
</dbReference>
<keyword evidence="3 6" id="KW-0285">Flavoprotein</keyword>
<dbReference type="PIRSF" id="PIRSF006091">
    <property type="entry name" value="E_trnsport_RnfG"/>
    <property type="match status" value="1"/>
</dbReference>
<dbReference type="GO" id="GO:0022900">
    <property type="term" value="P:electron transport chain"/>
    <property type="evidence" value="ECO:0007669"/>
    <property type="project" value="UniProtKB-UniRule"/>
</dbReference>
<evidence type="ECO:0000313" key="9">
    <source>
        <dbReference type="Proteomes" id="UP000286976"/>
    </source>
</evidence>
<evidence type="ECO:0000256" key="1">
    <source>
        <dbReference type="ARBA" id="ARBA00022448"/>
    </source>
</evidence>
<sequence length="216" mass="23758">MRRNGLILAVFALVATGLLMFTQHLTADRIAAQQRNELMRTLHELIPDASYNNDLYADCTQVHAPEALGSQSQQPIYRARLHGQPVALAIRTTAPDGYSGDIHLLVAIANSGTVLGARVLEHRETPGLGDKIDVRRSDWIESFANEQVQSATDPRWEVRRDGGAFDQFSGATITPRAVINAIQRTVVWANQQQAALFALPVTCQSNSPLQEEPAHE</sequence>
<dbReference type="PANTHER" id="PTHR36118">
    <property type="entry name" value="ION-TRANSLOCATING OXIDOREDUCTASE COMPLEX SUBUNIT G"/>
    <property type="match status" value="1"/>
</dbReference>
<dbReference type="HAMAP" id="MF_00479">
    <property type="entry name" value="RsxG_RnfG"/>
    <property type="match status" value="1"/>
</dbReference>
<dbReference type="OrthoDB" id="9784165at2"/>
<dbReference type="AlphaFoldDB" id="A0A432X273"/>
<comment type="similarity">
    <text evidence="6">Belongs to the RnfG family.</text>
</comment>
<keyword evidence="6" id="KW-0812">Transmembrane</keyword>
<dbReference type="EC" id="7.-.-.-" evidence="6"/>
<organism evidence="8 9">
    <name type="scientific">Aliidiomarina taiwanensis</name>
    <dbReference type="NCBI Taxonomy" id="946228"/>
    <lineage>
        <taxon>Bacteria</taxon>
        <taxon>Pseudomonadati</taxon>
        <taxon>Pseudomonadota</taxon>
        <taxon>Gammaproteobacteria</taxon>
        <taxon>Alteromonadales</taxon>
        <taxon>Idiomarinaceae</taxon>
        <taxon>Aliidiomarina</taxon>
    </lineage>
</organism>
<evidence type="ECO:0000259" key="7">
    <source>
        <dbReference type="SMART" id="SM00900"/>
    </source>
</evidence>
<feature type="domain" description="FMN-binding" evidence="7">
    <location>
        <begin position="97"/>
        <end position="189"/>
    </location>
</feature>
<evidence type="ECO:0000313" key="8">
    <source>
        <dbReference type="EMBL" id="RUO40632.1"/>
    </source>
</evidence>
<name>A0A432X273_9GAMM</name>
<keyword evidence="4 6" id="KW-0288">FMN</keyword>
<dbReference type="Pfam" id="PF04205">
    <property type="entry name" value="FMN_bind"/>
    <property type="match status" value="1"/>
</dbReference>
<evidence type="ECO:0000256" key="3">
    <source>
        <dbReference type="ARBA" id="ARBA00022630"/>
    </source>
</evidence>
<comment type="subcellular location">
    <subcellularLocation>
        <location evidence="6">Cell inner membrane</location>
        <topology evidence="6">Single-pass membrane protein</topology>
    </subcellularLocation>
</comment>
<keyword evidence="6" id="KW-1278">Translocase</keyword>
<proteinExistence type="inferred from homology"/>
<keyword evidence="1 6" id="KW-0813">Transport</keyword>
<accession>A0A432X273</accession>
<dbReference type="EMBL" id="PIPQ01000003">
    <property type="protein sequence ID" value="RUO40632.1"/>
    <property type="molecule type" value="Genomic_DNA"/>
</dbReference>
<feature type="modified residue" description="FMN phosphoryl threonine" evidence="6">
    <location>
        <position position="172"/>
    </location>
</feature>
<gene>
    <name evidence="6" type="primary">rnfG</name>
    <name evidence="8" type="ORF">CWE15_07385</name>
</gene>
<dbReference type="NCBIfam" id="NF002519">
    <property type="entry name" value="PRK01908.1"/>
    <property type="match status" value="1"/>
</dbReference>
<keyword evidence="5 6" id="KW-0249">Electron transport</keyword>
<keyword evidence="9" id="KW-1185">Reference proteome</keyword>
<comment type="subunit">
    <text evidence="6">The complex is composed of six subunits: RnfA, RnfB, RnfC, RnfD, RnfE and RnfG.</text>
</comment>
<evidence type="ECO:0000256" key="5">
    <source>
        <dbReference type="ARBA" id="ARBA00022982"/>
    </source>
</evidence>
<dbReference type="InterPro" id="IPR007329">
    <property type="entry name" value="FMN-bd"/>
</dbReference>
<dbReference type="NCBIfam" id="TIGR01947">
    <property type="entry name" value="rnfG"/>
    <property type="match status" value="1"/>
</dbReference>
<protein>
    <recommendedName>
        <fullName evidence="6">Ion-translocating oxidoreductase complex subunit G</fullName>
        <ecNumber evidence="6">7.-.-.-</ecNumber>
    </recommendedName>
    <alternativeName>
        <fullName evidence="6">Rnf electron transport complex subunit G</fullName>
    </alternativeName>
</protein>
<comment type="function">
    <text evidence="6">Part of a membrane-bound complex that couples electron transfer with translocation of ions across the membrane.</text>
</comment>
<evidence type="ECO:0000256" key="6">
    <source>
        <dbReference type="HAMAP-Rule" id="MF_00479"/>
    </source>
</evidence>
<keyword evidence="6" id="KW-1003">Cell membrane</keyword>
<comment type="cofactor">
    <cofactor evidence="6">
        <name>FMN</name>
        <dbReference type="ChEBI" id="CHEBI:58210"/>
    </cofactor>
</comment>
<dbReference type="InterPro" id="IPR010209">
    <property type="entry name" value="Ion_transpt_RnfG/RsxG"/>
</dbReference>
<dbReference type="PANTHER" id="PTHR36118:SF1">
    <property type="entry name" value="ION-TRANSLOCATING OXIDOREDUCTASE COMPLEX SUBUNIT G"/>
    <property type="match status" value="1"/>
</dbReference>